<reference evidence="1 2" key="1">
    <citation type="journal article" date="2012" name="Genome Biol.">
        <title>Genome and low-iron response of an oceanic diatom adapted to chronic iron limitation.</title>
        <authorList>
            <person name="Lommer M."/>
            <person name="Specht M."/>
            <person name="Roy A.S."/>
            <person name="Kraemer L."/>
            <person name="Andreson R."/>
            <person name="Gutowska M.A."/>
            <person name="Wolf J."/>
            <person name="Bergner S.V."/>
            <person name="Schilhabel M.B."/>
            <person name="Klostermeier U.C."/>
            <person name="Beiko R.G."/>
            <person name="Rosenstiel P."/>
            <person name="Hippler M."/>
            <person name="Laroche J."/>
        </authorList>
    </citation>
    <scope>NUCLEOTIDE SEQUENCE [LARGE SCALE GENOMIC DNA]</scope>
    <source>
        <strain evidence="1 2">CCMP1005</strain>
    </source>
</reference>
<comment type="caution">
    <text evidence="1">The sequence shown here is derived from an EMBL/GenBank/DDBJ whole genome shotgun (WGS) entry which is preliminary data.</text>
</comment>
<proteinExistence type="predicted"/>
<evidence type="ECO:0000313" key="2">
    <source>
        <dbReference type="Proteomes" id="UP000266841"/>
    </source>
</evidence>
<dbReference type="Proteomes" id="UP000266841">
    <property type="component" value="Unassembled WGS sequence"/>
</dbReference>
<dbReference type="AlphaFoldDB" id="K0QY39"/>
<name>K0QY39_THAOC</name>
<sequence>MPRTTAKPSVYLHIAAILRNTGVGVPSSKNAIGQGARKQILASNDADNLVVVVHNTKETQTKCAVKTIRTLEK</sequence>
<keyword evidence="2" id="KW-1185">Reference proteome</keyword>
<dbReference type="EMBL" id="AGNL01050858">
    <property type="protein sequence ID" value="EJK43628.1"/>
    <property type="molecule type" value="Genomic_DNA"/>
</dbReference>
<accession>K0QY39</accession>
<organism evidence="1 2">
    <name type="scientific">Thalassiosira oceanica</name>
    <name type="common">Marine diatom</name>
    <dbReference type="NCBI Taxonomy" id="159749"/>
    <lineage>
        <taxon>Eukaryota</taxon>
        <taxon>Sar</taxon>
        <taxon>Stramenopiles</taxon>
        <taxon>Ochrophyta</taxon>
        <taxon>Bacillariophyta</taxon>
        <taxon>Coscinodiscophyceae</taxon>
        <taxon>Thalassiosirophycidae</taxon>
        <taxon>Thalassiosirales</taxon>
        <taxon>Thalassiosiraceae</taxon>
        <taxon>Thalassiosira</taxon>
    </lineage>
</organism>
<protein>
    <submittedName>
        <fullName evidence="1">Uncharacterized protein</fullName>
    </submittedName>
</protein>
<gene>
    <name evidence="1" type="ORF">THAOC_37909</name>
</gene>
<evidence type="ECO:0000313" key="1">
    <source>
        <dbReference type="EMBL" id="EJK43628.1"/>
    </source>
</evidence>